<evidence type="ECO:0000256" key="4">
    <source>
        <dbReference type="ARBA" id="ARBA00022833"/>
    </source>
</evidence>
<dbReference type="CDD" id="cd01025">
    <property type="entry name" value="TOPRIM_recR"/>
    <property type="match status" value="1"/>
</dbReference>
<evidence type="ECO:0000256" key="3">
    <source>
        <dbReference type="ARBA" id="ARBA00022771"/>
    </source>
</evidence>
<dbReference type="InterPro" id="IPR006171">
    <property type="entry name" value="TOPRIM_dom"/>
</dbReference>
<dbReference type="InterPro" id="IPR023627">
    <property type="entry name" value="Rcmb_RecR"/>
</dbReference>
<name>A0A2K8NZ59_9MOLU</name>
<evidence type="ECO:0000256" key="1">
    <source>
        <dbReference type="ARBA" id="ARBA00022723"/>
    </source>
</evidence>
<proteinExistence type="inferred from homology"/>
<dbReference type="GO" id="GO:0008270">
    <property type="term" value="F:zinc ion binding"/>
    <property type="evidence" value="ECO:0007669"/>
    <property type="project" value="UniProtKB-KW"/>
</dbReference>
<dbReference type="AlphaFoldDB" id="A0A2K8NZ59"/>
<dbReference type="KEGG" id="esx:ESOMN_v1c07230"/>
<dbReference type="PANTHER" id="PTHR30446">
    <property type="entry name" value="RECOMBINATION PROTEIN RECR"/>
    <property type="match status" value="1"/>
</dbReference>
<dbReference type="GO" id="GO:0003677">
    <property type="term" value="F:DNA binding"/>
    <property type="evidence" value="ECO:0007669"/>
    <property type="project" value="UniProtKB-UniRule"/>
</dbReference>
<sequence length="200" mass="22849">MINDEFENLINEIKKIKGLNKKTAERMLIDFIENKDKLNSFIFKLEEIQKTYGVCEICFYYTFNGQCFICSDPIRNQEIICVVATINDAINIENNKKYKGLYAILGGEINLVRSVSPDRLHINEIFKRLDNKPNTELILALNSTFEGEVTANYIGNIAKKQNIKVSRIAKGIPTGGMIDYMDESTLESAFNNRKKYGGKQ</sequence>
<reference evidence="9 10" key="1">
    <citation type="submission" date="2017-11" db="EMBL/GenBank/DDBJ databases">
        <title>Genome sequence of Entomoplasma somnilux PYAN-1 (ATCC 49194).</title>
        <authorList>
            <person name="Lo W.-S."/>
            <person name="Gasparich G.E."/>
            <person name="Kuo C.-H."/>
        </authorList>
    </citation>
    <scope>NUCLEOTIDE SEQUENCE [LARGE SCALE GENOMIC DNA]</scope>
    <source>
        <strain evidence="9 10">PYAN-1</strain>
    </source>
</reference>
<organism evidence="9 10">
    <name type="scientific">Williamsoniiplasma somnilux</name>
    <dbReference type="NCBI Taxonomy" id="215578"/>
    <lineage>
        <taxon>Bacteria</taxon>
        <taxon>Bacillati</taxon>
        <taxon>Mycoplasmatota</taxon>
        <taxon>Mollicutes</taxon>
        <taxon>Entomoplasmatales</taxon>
        <taxon>Williamsoniiplasma</taxon>
    </lineage>
</organism>
<evidence type="ECO:0000259" key="8">
    <source>
        <dbReference type="PROSITE" id="PS50880"/>
    </source>
</evidence>
<dbReference type="InterPro" id="IPR015967">
    <property type="entry name" value="Rcmb_RecR_Znf"/>
</dbReference>
<evidence type="ECO:0000256" key="6">
    <source>
        <dbReference type="ARBA" id="ARBA00023204"/>
    </source>
</evidence>
<accession>A0A2K8NZ59</accession>
<dbReference type="PANTHER" id="PTHR30446:SF0">
    <property type="entry name" value="RECOMBINATION PROTEIN RECR"/>
    <property type="match status" value="1"/>
</dbReference>
<keyword evidence="10" id="KW-1185">Reference proteome</keyword>
<evidence type="ECO:0000256" key="2">
    <source>
        <dbReference type="ARBA" id="ARBA00022763"/>
    </source>
</evidence>
<keyword evidence="5 7" id="KW-0233">DNA recombination</keyword>
<keyword evidence="6 7" id="KW-0234">DNA repair</keyword>
<dbReference type="NCBIfam" id="TIGR00615">
    <property type="entry name" value="recR"/>
    <property type="match status" value="1"/>
</dbReference>
<dbReference type="SUPFAM" id="SSF111304">
    <property type="entry name" value="Recombination protein RecR"/>
    <property type="match status" value="1"/>
</dbReference>
<feature type="zinc finger region" description="C4-type" evidence="7">
    <location>
        <begin position="55"/>
        <end position="70"/>
    </location>
</feature>
<dbReference type="InterPro" id="IPR034137">
    <property type="entry name" value="TOPRIM_RecR"/>
</dbReference>
<evidence type="ECO:0000313" key="9">
    <source>
        <dbReference type="EMBL" id="ATZ19105.1"/>
    </source>
</evidence>
<dbReference type="HAMAP" id="MF_00017">
    <property type="entry name" value="RecR"/>
    <property type="match status" value="1"/>
</dbReference>
<dbReference type="GO" id="GO:0006310">
    <property type="term" value="P:DNA recombination"/>
    <property type="evidence" value="ECO:0007669"/>
    <property type="project" value="UniProtKB-UniRule"/>
</dbReference>
<dbReference type="Gene3D" id="3.40.1360.10">
    <property type="match status" value="1"/>
</dbReference>
<comment type="function">
    <text evidence="7">May play a role in DNA repair. It seems to be involved in an RecBC-independent recombinational process of DNA repair. It may act with RecF and RecO.</text>
</comment>
<dbReference type="PROSITE" id="PS01300">
    <property type="entry name" value="RECR"/>
    <property type="match status" value="1"/>
</dbReference>
<dbReference type="PROSITE" id="PS50880">
    <property type="entry name" value="TOPRIM"/>
    <property type="match status" value="1"/>
</dbReference>
<keyword evidence="3 7" id="KW-0863">Zinc-finger</keyword>
<evidence type="ECO:0000256" key="5">
    <source>
        <dbReference type="ARBA" id="ARBA00023172"/>
    </source>
</evidence>
<keyword evidence="1 7" id="KW-0479">Metal-binding</keyword>
<evidence type="ECO:0000256" key="7">
    <source>
        <dbReference type="HAMAP-Rule" id="MF_00017"/>
    </source>
</evidence>
<keyword evidence="2 7" id="KW-0227">DNA damage</keyword>
<gene>
    <name evidence="7 9" type="primary">recR</name>
    <name evidence="9" type="ORF">ESOMN_v1c07230</name>
</gene>
<dbReference type="RefSeq" id="WP_024863618.1">
    <property type="nucleotide sequence ID" value="NZ_CP024965.1"/>
</dbReference>
<dbReference type="EMBL" id="CP024965">
    <property type="protein sequence ID" value="ATZ19105.1"/>
    <property type="molecule type" value="Genomic_DNA"/>
</dbReference>
<dbReference type="InterPro" id="IPR000093">
    <property type="entry name" value="DNA_Rcmb_RecR"/>
</dbReference>
<dbReference type="GO" id="GO:0006281">
    <property type="term" value="P:DNA repair"/>
    <property type="evidence" value="ECO:0007669"/>
    <property type="project" value="UniProtKB-UniRule"/>
</dbReference>
<protein>
    <recommendedName>
        <fullName evidence="7">Recombination protein RecR</fullName>
    </recommendedName>
</protein>
<comment type="similarity">
    <text evidence="7">Belongs to the RecR family.</text>
</comment>
<dbReference type="Pfam" id="PF13662">
    <property type="entry name" value="Toprim_4"/>
    <property type="match status" value="1"/>
</dbReference>
<dbReference type="Proteomes" id="UP000232230">
    <property type="component" value="Chromosome"/>
</dbReference>
<evidence type="ECO:0000313" key="10">
    <source>
        <dbReference type="Proteomes" id="UP000232230"/>
    </source>
</evidence>
<dbReference type="Pfam" id="PF21175">
    <property type="entry name" value="RecR_C"/>
    <property type="match status" value="1"/>
</dbReference>
<keyword evidence="4 7" id="KW-0862">Zinc</keyword>
<feature type="domain" description="Toprim" evidence="8">
    <location>
        <begin position="78"/>
        <end position="173"/>
    </location>
</feature>